<sequence length="461" mass="53154">MDRQLNFPLIVAMKGRPFTGKSTIAMQMGKAFPCPVIDHDDIRSSLAHLQLFLPPSISPQRDQQMDDLSFQVVCRVAQTQLQLGFKIIVIDSSLSPRSRLDHLLELSNSNGAVLVILECKPIVQATRRKWWLEHERDYDVTHQSKYPYKPSTWDDVKELSGKYSDYDDKDVRKLIADTTSEMVDWQLTFPLLELAKSEGICHLHVKQWTDQMFGNLSLDTQAVAEPRHSPRNHIIRFSVGRRIPENEEAHINCNKCLESISSSVEAYNCTHCNLYLHKSCAESHPIKKLELFPQDRPPFLHPTRHEYLFPETYQCDACREENKDFSYDCEGCLFQTHLKCDLLPTVLNCHQGHEHPLNFTISALCYGFFFTCQACGNPEKHFGYICQICSFGCHVNCAFLPSIVNHIKHVHSLSLAFFTPEDDDSDEFYCDTCETERNPKLWFYKCLDCSYTCHLTCIVPK</sequence>
<feature type="domain" description="DC1" evidence="2">
    <location>
        <begin position="409"/>
        <end position="458"/>
    </location>
</feature>
<dbReference type="Gene3D" id="3.40.50.300">
    <property type="entry name" value="P-loop containing nucleotide triphosphate hydrolases"/>
    <property type="match status" value="1"/>
</dbReference>
<dbReference type="Pfam" id="PF03107">
    <property type="entry name" value="C1_2"/>
    <property type="match status" value="2"/>
</dbReference>
<keyword evidence="4" id="KW-1185">Reference proteome</keyword>
<dbReference type="Proteomes" id="UP000585474">
    <property type="component" value="Unassembled WGS sequence"/>
</dbReference>
<evidence type="ECO:0000256" key="1">
    <source>
        <dbReference type="ARBA" id="ARBA00022737"/>
    </source>
</evidence>
<keyword evidence="1" id="KW-0677">Repeat</keyword>
<organism evidence="3 4">
    <name type="scientific">Actinidia rufa</name>
    <dbReference type="NCBI Taxonomy" id="165716"/>
    <lineage>
        <taxon>Eukaryota</taxon>
        <taxon>Viridiplantae</taxon>
        <taxon>Streptophyta</taxon>
        <taxon>Embryophyta</taxon>
        <taxon>Tracheophyta</taxon>
        <taxon>Spermatophyta</taxon>
        <taxon>Magnoliopsida</taxon>
        <taxon>eudicotyledons</taxon>
        <taxon>Gunneridae</taxon>
        <taxon>Pentapetalae</taxon>
        <taxon>asterids</taxon>
        <taxon>Ericales</taxon>
        <taxon>Actinidiaceae</taxon>
        <taxon>Actinidia</taxon>
    </lineage>
</organism>
<gene>
    <name evidence="3" type="ORF">Acr_29g0010450</name>
</gene>
<dbReference type="InterPro" id="IPR046349">
    <property type="entry name" value="C1-like_sf"/>
</dbReference>
<dbReference type="SUPFAM" id="SSF52540">
    <property type="entry name" value="P-loop containing nucleoside triphosphate hydrolases"/>
    <property type="match status" value="1"/>
</dbReference>
<dbReference type="AlphaFoldDB" id="A0A7J0HFJ9"/>
<dbReference type="PANTHER" id="PTHR37807:SF4">
    <property type="entry name" value="DC1 DOMAIN-CONTAINING PROTEIN"/>
    <property type="match status" value="1"/>
</dbReference>
<dbReference type="PANTHER" id="PTHR37807">
    <property type="entry name" value="OS07G0160300 PROTEIN"/>
    <property type="match status" value="1"/>
</dbReference>
<dbReference type="InterPro" id="IPR004146">
    <property type="entry name" value="DC1"/>
</dbReference>
<evidence type="ECO:0000313" key="4">
    <source>
        <dbReference type="Proteomes" id="UP000585474"/>
    </source>
</evidence>
<protein>
    <recommendedName>
        <fullName evidence="2">DC1 domain-containing protein</fullName>
    </recommendedName>
</protein>
<dbReference type="SUPFAM" id="SSF57889">
    <property type="entry name" value="Cysteine-rich domain"/>
    <property type="match status" value="2"/>
</dbReference>
<feature type="domain" description="DC1" evidence="2">
    <location>
        <begin position="352"/>
        <end position="398"/>
    </location>
</feature>
<comment type="caution">
    <text evidence="3">The sequence shown here is derived from an EMBL/GenBank/DDBJ whole genome shotgun (WGS) entry which is preliminary data.</text>
</comment>
<evidence type="ECO:0000259" key="2">
    <source>
        <dbReference type="Pfam" id="PF03107"/>
    </source>
</evidence>
<proteinExistence type="predicted"/>
<evidence type="ECO:0000313" key="3">
    <source>
        <dbReference type="EMBL" id="GFZ21883.1"/>
    </source>
</evidence>
<accession>A0A7J0HFJ9</accession>
<reference evidence="3 4" key="1">
    <citation type="submission" date="2019-07" db="EMBL/GenBank/DDBJ databases">
        <title>De Novo Assembly of kiwifruit Actinidia rufa.</title>
        <authorList>
            <person name="Sugita-Konishi S."/>
            <person name="Sato K."/>
            <person name="Mori E."/>
            <person name="Abe Y."/>
            <person name="Kisaki G."/>
            <person name="Hamano K."/>
            <person name="Suezawa K."/>
            <person name="Otani M."/>
            <person name="Fukuda T."/>
            <person name="Manabe T."/>
            <person name="Gomi K."/>
            <person name="Tabuchi M."/>
            <person name="Akimitsu K."/>
            <person name="Kataoka I."/>
        </authorList>
    </citation>
    <scope>NUCLEOTIDE SEQUENCE [LARGE SCALE GENOMIC DNA]</scope>
    <source>
        <strain evidence="4">cv. Fuchu</strain>
    </source>
</reference>
<dbReference type="EMBL" id="BJWL01000029">
    <property type="protein sequence ID" value="GFZ21883.1"/>
    <property type="molecule type" value="Genomic_DNA"/>
</dbReference>
<dbReference type="OrthoDB" id="1744448at2759"/>
<dbReference type="InterPro" id="IPR027417">
    <property type="entry name" value="P-loop_NTPase"/>
</dbReference>
<name>A0A7J0HFJ9_9ERIC</name>